<dbReference type="GO" id="GO:0003700">
    <property type="term" value="F:DNA-binding transcription factor activity"/>
    <property type="evidence" value="ECO:0007669"/>
    <property type="project" value="InterPro"/>
</dbReference>
<dbReference type="PROSITE" id="PS51866">
    <property type="entry name" value="MOP"/>
    <property type="match status" value="2"/>
</dbReference>
<dbReference type="AlphaFoldDB" id="A0A2S3V1N9"/>
<dbReference type="PANTHER" id="PTHR30432">
    <property type="entry name" value="TRANSCRIPTIONAL REGULATOR MODE"/>
    <property type="match status" value="1"/>
</dbReference>
<dbReference type="EMBL" id="PPCN01000001">
    <property type="protein sequence ID" value="POF33884.1"/>
    <property type="molecule type" value="Genomic_DNA"/>
</dbReference>
<feature type="domain" description="Mop" evidence="7">
    <location>
        <begin position="204"/>
        <end position="270"/>
    </location>
</feature>
<protein>
    <submittedName>
        <fullName evidence="8">Molybdate transport system regulatory protein</fullName>
    </submittedName>
</protein>
<evidence type="ECO:0000256" key="3">
    <source>
        <dbReference type="ARBA" id="ARBA00022505"/>
    </source>
</evidence>
<evidence type="ECO:0000313" key="9">
    <source>
        <dbReference type="Proteomes" id="UP000236959"/>
    </source>
</evidence>
<dbReference type="Pfam" id="PF03459">
    <property type="entry name" value="TOBE"/>
    <property type="match status" value="2"/>
</dbReference>
<dbReference type="InterPro" id="IPR036390">
    <property type="entry name" value="WH_DNA-bd_sf"/>
</dbReference>
<evidence type="ECO:0000256" key="5">
    <source>
        <dbReference type="PIRNR" id="PIRNR005763"/>
    </source>
</evidence>
<dbReference type="InterPro" id="IPR051815">
    <property type="entry name" value="Molybdate_resp_trans_reg"/>
</dbReference>
<dbReference type="InterPro" id="IPR004606">
    <property type="entry name" value="Mop_domain"/>
</dbReference>
<evidence type="ECO:0000259" key="7">
    <source>
        <dbReference type="PROSITE" id="PS51866"/>
    </source>
</evidence>
<dbReference type="InterPro" id="IPR000847">
    <property type="entry name" value="LysR_HTH_N"/>
</dbReference>
<evidence type="ECO:0000256" key="6">
    <source>
        <dbReference type="PIRSR" id="PIRSR005763-1"/>
    </source>
</evidence>
<dbReference type="Gene3D" id="2.40.50.100">
    <property type="match status" value="2"/>
</dbReference>
<proteinExistence type="inferred from homology"/>
<dbReference type="PIRSF" id="PIRSF005763">
    <property type="entry name" value="Txn_reg_ModE"/>
    <property type="match status" value="1"/>
</dbReference>
<gene>
    <name evidence="8" type="ORF">CLV41_101333</name>
</gene>
<feature type="domain" description="Mop" evidence="7">
    <location>
        <begin position="132"/>
        <end position="198"/>
    </location>
</feature>
<comment type="similarity">
    <text evidence="1 5">Belongs to the ModE family.</text>
</comment>
<dbReference type="Pfam" id="PF00126">
    <property type="entry name" value="HTH_1"/>
    <property type="match status" value="1"/>
</dbReference>
<dbReference type="SUPFAM" id="SSF50331">
    <property type="entry name" value="MOP-like"/>
    <property type="match status" value="2"/>
</dbReference>
<dbReference type="RefSeq" id="WP_103220536.1">
    <property type="nucleotide sequence ID" value="NZ_PPCN01000001.1"/>
</dbReference>
<name>A0A2S3V1N9_9HYPH</name>
<evidence type="ECO:0000256" key="4">
    <source>
        <dbReference type="ARBA" id="ARBA00022737"/>
    </source>
</evidence>
<dbReference type="GO" id="GO:0030151">
    <property type="term" value="F:molybdenum ion binding"/>
    <property type="evidence" value="ECO:0007669"/>
    <property type="project" value="UniProtKB-UniRule"/>
</dbReference>
<evidence type="ECO:0000313" key="8">
    <source>
        <dbReference type="EMBL" id="POF33884.1"/>
    </source>
</evidence>
<dbReference type="SUPFAM" id="SSF46785">
    <property type="entry name" value="Winged helix' DNA-binding domain"/>
    <property type="match status" value="1"/>
</dbReference>
<dbReference type="Proteomes" id="UP000236959">
    <property type="component" value="Unassembled WGS sequence"/>
</dbReference>
<keyword evidence="3 5" id="KW-0500">Molybdenum</keyword>
<dbReference type="GO" id="GO:0015689">
    <property type="term" value="P:molybdate ion transport"/>
    <property type="evidence" value="ECO:0007669"/>
    <property type="project" value="UniProtKB-UniRule"/>
</dbReference>
<dbReference type="OrthoDB" id="9800709at2"/>
<comment type="caution">
    <text evidence="8">The sequence shown here is derived from an EMBL/GenBank/DDBJ whole genome shotgun (WGS) entry which is preliminary data.</text>
</comment>
<dbReference type="InterPro" id="IPR008995">
    <property type="entry name" value="Mo/tungstate-bd_C_term_dom"/>
</dbReference>
<dbReference type="InterPro" id="IPR036388">
    <property type="entry name" value="WH-like_DNA-bd_sf"/>
</dbReference>
<reference evidence="8 9" key="1">
    <citation type="submission" date="2018-01" db="EMBL/GenBank/DDBJ databases">
        <title>Genomic Encyclopedia of Archaeal and Bacterial Type Strains, Phase II (KMG-II): from individual species to whole genera.</title>
        <authorList>
            <person name="Goeker M."/>
        </authorList>
    </citation>
    <scope>NUCLEOTIDE SEQUENCE [LARGE SCALE GENOMIC DNA]</scope>
    <source>
        <strain evidence="8 9">DSM 17023</strain>
    </source>
</reference>
<keyword evidence="9" id="KW-1185">Reference proteome</keyword>
<evidence type="ECO:0000256" key="1">
    <source>
        <dbReference type="ARBA" id="ARBA00008110"/>
    </source>
</evidence>
<evidence type="ECO:0000256" key="2">
    <source>
        <dbReference type="ARBA" id="ARBA00022448"/>
    </source>
</evidence>
<sequence length="271" mass="28056">MDQTAAVLKPVLAVTNETGLRVGEERFRLLEAIGRLGSISAAAREAGLSYKAAWDATNALNNLFAQPLVKARPGGRHGGGAEVTAAGRCTLHAHRRLMEGLGDLIGELQMSLAAGHGGPDIPVPPLWSFLMRTSARNCFHGIITSVTTGSVSTEVALKISATTTLTAILTNQSANMLALHEGQSACALVNASTPILARDMDGLRLSARNRIHGSVLSIERGAVNTDVVLDIGAGKTLAAVITNDSAQELALEPGTGCGALIKASQIILGVE</sequence>
<keyword evidence="2 5" id="KW-0813">Transport</keyword>
<feature type="region of interest" description="Required for dimer formation and molybdate binding" evidence="6">
    <location>
        <begin position="133"/>
        <end position="141"/>
    </location>
</feature>
<dbReference type="Gene3D" id="1.10.10.10">
    <property type="entry name" value="Winged helix-like DNA-binding domain superfamily/Winged helix DNA-binding domain"/>
    <property type="match status" value="1"/>
</dbReference>
<dbReference type="InterPro" id="IPR016462">
    <property type="entry name" value="ModE"/>
</dbReference>
<dbReference type="NCBIfam" id="TIGR00638">
    <property type="entry name" value="Mop"/>
    <property type="match status" value="1"/>
</dbReference>
<accession>A0A2S3V1N9</accession>
<dbReference type="InterPro" id="IPR005116">
    <property type="entry name" value="Transp-assoc_OB_typ1"/>
</dbReference>
<dbReference type="PANTHER" id="PTHR30432:SF1">
    <property type="entry name" value="DNA-BINDING TRANSCRIPTIONAL DUAL REGULATOR MODE"/>
    <property type="match status" value="1"/>
</dbReference>
<keyword evidence="4" id="KW-0677">Repeat</keyword>
<organism evidence="8 9">
    <name type="scientific">Roseibium marinum</name>
    <dbReference type="NCBI Taxonomy" id="281252"/>
    <lineage>
        <taxon>Bacteria</taxon>
        <taxon>Pseudomonadati</taxon>
        <taxon>Pseudomonadota</taxon>
        <taxon>Alphaproteobacteria</taxon>
        <taxon>Hyphomicrobiales</taxon>
        <taxon>Stappiaceae</taxon>
        <taxon>Roseibium</taxon>
    </lineage>
</organism>